<reference evidence="4 5" key="1">
    <citation type="submission" date="2016-10" db="EMBL/GenBank/DDBJ databases">
        <authorList>
            <person name="de Groot N.N."/>
        </authorList>
    </citation>
    <scope>NUCLEOTIDE SEQUENCE [LARGE SCALE GENOMIC DNA]</scope>
    <source>
        <strain evidence="4 5">CGMCC 4.5598</strain>
    </source>
</reference>
<dbReference type="InterPro" id="IPR020904">
    <property type="entry name" value="Sc_DH/Rdtase_CS"/>
</dbReference>
<organism evidence="4 5">
    <name type="scientific">Nonomuraea wenchangensis</name>
    <dbReference type="NCBI Taxonomy" id="568860"/>
    <lineage>
        <taxon>Bacteria</taxon>
        <taxon>Bacillati</taxon>
        <taxon>Actinomycetota</taxon>
        <taxon>Actinomycetes</taxon>
        <taxon>Streptosporangiales</taxon>
        <taxon>Streptosporangiaceae</taxon>
        <taxon>Nonomuraea</taxon>
    </lineage>
</organism>
<name>A0A1I0LBC8_9ACTN</name>
<dbReference type="InterPro" id="IPR057326">
    <property type="entry name" value="KR_dom"/>
</dbReference>
<dbReference type="STRING" id="568860.SAMN05421811_114210"/>
<accession>A0A1I0LBC8</accession>
<dbReference type="PRINTS" id="PR00080">
    <property type="entry name" value="SDRFAMILY"/>
</dbReference>
<evidence type="ECO:0000256" key="1">
    <source>
        <dbReference type="ARBA" id="ARBA00006484"/>
    </source>
</evidence>
<dbReference type="SUPFAM" id="SSF51735">
    <property type="entry name" value="NAD(P)-binding Rossmann-fold domains"/>
    <property type="match status" value="1"/>
</dbReference>
<keyword evidence="2" id="KW-0560">Oxidoreductase</keyword>
<dbReference type="FunFam" id="3.40.50.720:FF:000084">
    <property type="entry name" value="Short-chain dehydrogenase reductase"/>
    <property type="match status" value="1"/>
</dbReference>
<dbReference type="InterPro" id="IPR002347">
    <property type="entry name" value="SDR_fam"/>
</dbReference>
<dbReference type="SMART" id="SM00822">
    <property type="entry name" value="PKS_KR"/>
    <property type="match status" value="1"/>
</dbReference>
<dbReference type="AlphaFoldDB" id="A0A1I0LBC8"/>
<dbReference type="Proteomes" id="UP000199361">
    <property type="component" value="Unassembled WGS sequence"/>
</dbReference>
<evidence type="ECO:0000259" key="3">
    <source>
        <dbReference type="SMART" id="SM00822"/>
    </source>
</evidence>
<dbReference type="GO" id="GO:0048038">
    <property type="term" value="F:quinone binding"/>
    <property type="evidence" value="ECO:0007669"/>
    <property type="project" value="TreeGrafter"/>
</dbReference>
<dbReference type="PANTHER" id="PTHR42760:SF133">
    <property type="entry name" value="3-OXOACYL-[ACYL-CARRIER-PROTEIN] REDUCTASE"/>
    <property type="match status" value="1"/>
</dbReference>
<dbReference type="NCBIfam" id="NF005559">
    <property type="entry name" value="PRK07231.1"/>
    <property type="match status" value="1"/>
</dbReference>
<comment type="similarity">
    <text evidence="1">Belongs to the short-chain dehydrogenases/reductases (SDR) family.</text>
</comment>
<dbReference type="Gene3D" id="3.40.50.720">
    <property type="entry name" value="NAD(P)-binding Rossmann-like Domain"/>
    <property type="match status" value="1"/>
</dbReference>
<dbReference type="InterPro" id="IPR036291">
    <property type="entry name" value="NAD(P)-bd_dom_sf"/>
</dbReference>
<dbReference type="PROSITE" id="PS00061">
    <property type="entry name" value="ADH_SHORT"/>
    <property type="match status" value="1"/>
</dbReference>
<dbReference type="EMBL" id="FOHX01000014">
    <property type="protein sequence ID" value="SEU37450.1"/>
    <property type="molecule type" value="Genomic_DNA"/>
</dbReference>
<dbReference type="PANTHER" id="PTHR42760">
    <property type="entry name" value="SHORT-CHAIN DEHYDROGENASES/REDUCTASES FAMILY MEMBER"/>
    <property type="match status" value="1"/>
</dbReference>
<dbReference type="CDD" id="cd05233">
    <property type="entry name" value="SDR_c"/>
    <property type="match status" value="1"/>
</dbReference>
<dbReference type="OrthoDB" id="3566316at2"/>
<evidence type="ECO:0000313" key="4">
    <source>
        <dbReference type="EMBL" id="SEU37450.1"/>
    </source>
</evidence>
<dbReference type="RefSeq" id="WP_091090007.1">
    <property type="nucleotide sequence ID" value="NZ_FOHX01000014.1"/>
</dbReference>
<evidence type="ECO:0000256" key="2">
    <source>
        <dbReference type="ARBA" id="ARBA00023002"/>
    </source>
</evidence>
<dbReference type="PRINTS" id="PR00081">
    <property type="entry name" value="GDHRDH"/>
</dbReference>
<sequence length="247" mass="25481">MTQTDARDGATLVTGAGRGIGKGIALEFASHGESLVVADVDLDNAKAVAARCQDEFGVRASAVAVDVTRTDQVRAMVQLAVSEYGRIRTVVNCAGVFPFAPALDTTDETWDLVIGVNLTGTFLVCREAARSMVETGGGSIVNISSGAGSMANPNLVAYSASKAGVLGLSRCLAAELAPAVRVNVVSPGPTRTEGTARAGAPLDTSRIPMRRTGEVEEIAQAVRFLASDEAGFITGQTLHVNGGKFMP</sequence>
<evidence type="ECO:0000313" key="5">
    <source>
        <dbReference type="Proteomes" id="UP000199361"/>
    </source>
</evidence>
<dbReference type="GO" id="GO:0016616">
    <property type="term" value="F:oxidoreductase activity, acting on the CH-OH group of donors, NAD or NADP as acceptor"/>
    <property type="evidence" value="ECO:0007669"/>
    <property type="project" value="UniProtKB-ARBA"/>
</dbReference>
<feature type="domain" description="Ketoreductase" evidence="3">
    <location>
        <begin position="9"/>
        <end position="204"/>
    </location>
</feature>
<dbReference type="GO" id="GO:0006633">
    <property type="term" value="P:fatty acid biosynthetic process"/>
    <property type="evidence" value="ECO:0007669"/>
    <property type="project" value="TreeGrafter"/>
</dbReference>
<protein>
    <submittedName>
        <fullName evidence="4">3-oxoacyl-[acyl-carrier protein] reductase/2-hydroxycyclohexanecarboxyl-CoA dehydrogenase</fullName>
    </submittedName>
</protein>
<proteinExistence type="inferred from homology"/>
<gene>
    <name evidence="4" type="ORF">SAMN05421811_114210</name>
</gene>
<keyword evidence="5" id="KW-1185">Reference proteome</keyword>
<dbReference type="Pfam" id="PF13561">
    <property type="entry name" value="adh_short_C2"/>
    <property type="match status" value="1"/>
</dbReference>